<evidence type="ECO:0000256" key="3">
    <source>
        <dbReference type="ARBA" id="ARBA00022722"/>
    </source>
</evidence>
<evidence type="ECO:0000256" key="8">
    <source>
        <dbReference type="NCBIfam" id="TIGR00188"/>
    </source>
</evidence>
<keyword evidence="2 7" id="KW-0819">tRNA processing</keyword>
<dbReference type="Proteomes" id="UP000094379">
    <property type="component" value="Unassembled WGS sequence"/>
</dbReference>
<keyword evidence="3 7" id="KW-0540">Nuclease</keyword>
<evidence type="ECO:0000256" key="7">
    <source>
        <dbReference type="HAMAP-Rule" id="MF_00227"/>
    </source>
</evidence>
<keyword evidence="6 7" id="KW-0694">RNA-binding</keyword>
<dbReference type="GO" id="GO:0001682">
    <property type="term" value="P:tRNA 5'-leader removal"/>
    <property type="evidence" value="ECO:0007669"/>
    <property type="project" value="UniProtKB-UniRule"/>
</dbReference>
<proteinExistence type="inferred from homology"/>
<protein>
    <recommendedName>
        <fullName evidence="7 8">Ribonuclease P protein component</fullName>
        <shortName evidence="7">RNase P protein</shortName>
        <shortName evidence="7">RNaseP protein</shortName>
        <ecNumber evidence="7 8">3.1.26.5</ecNumber>
    </recommendedName>
    <alternativeName>
        <fullName evidence="7">Protein C5</fullName>
    </alternativeName>
</protein>
<dbReference type="NCBIfam" id="TIGR00188">
    <property type="entry name" value="rnpA"/>
    <property type="match status" value="1"/>
</dbReference>
<comment type="caution">
    <text evidence="9">The sequence shown here is derived from an EMBL/GenBank/DDBJ whole genome shotgun (WGS) entry which is preliminary data.</text>
</comment>
<gene>
    <name evidence="7 9" type="primary">rnpA</name>
    <name evidence="9" type="ORF">A9E74_00168</name>
</gene>
<dbReference type="STRING" id="291169.A9E74_00168"/>
<comment type="catalytic activity">
    <reaction evidence="7">
        <text>Endonucleolytic cleavage of RNA, removing 5'-extranucleotides from tRNA precursor.</text>
        <dbReference type="EC" id="3.1.26.5"/>
    </reaction>
</comment>
<dbReference type="InterPro" id="IPR014721">
    <property type="entry name" value="Ribsml_uS5_D2-typ_fold_subgr"/>
</dbReference>
<dbReference type="GO" id="GO:0030677">
    <property type="term" value="C:ribonuclease P complex"/>
    <property type="evidence" value="ECO:0007669"/>
    <property type="project" value="TreeGrafter"/>
</dbReference>
<dbReference type="EC" id="3.1.26.5" evidence="7 8"/>
<comment type="function">
    <text evidence="1 7">RNaseP catalyzes the removal of the 5'-leader sequence from pre-tRNA to produce the mature 5'-terminus. It can also cleave other RNA substrates such as 4.5S RNA. The protein component plays an auxiliary but essential role in vivo by binding to the 5'-leader sequence and broadening the substrate specificity of the ribozyme.</text>
</comment>
<evidence type="ECO:0000256" key="5">
    <source>
        <dbReference type="ARBA" id="ARBA00022801"/>
    </source>
</evidence>
<dbReference type="PATRIC" id="fig|291169.3.peg.171"/>
<sequence length="117" mass="13192">MATFSRAMKMNSPGDFTRVFRQGKRTGGGGLTILSVENSVGHPRLGLAIAKKHLKLASQRNRVKRIIRESFRQHQSALSNIDIVVLSRPDISQRDSSQLWAALERHWLTVVAQWQTS</sequence>
<comment type="subunit">
    <text evidence="7">Consists of a catalytic RNA component (M1 or rnpB) and a protein subunit.</text>
</comment>
<dbReference type="EMBL" id="MCRI01000001">
    <property type="protein sequence ID" value="ODN68196.1"/>
    <property type="molecule type" value="Genomic_DNA"/>
</dbReference>
<name>A0A1E3GX97_9GAMM</name>
<evidence type="ECO:0000256" key="1">
    <source>
        <dbReference type="ARBA" id="ARBA00002663"/>
    </source>
</evidence>
<dbReference type="PANTHER" id="PTHR33992">
    <property type="entry name" value="RIBONUCLEASE P PROTEIN COMPONENT"/>
    <property type="match status" value="1"/>
</dbReference>
<dbReference type="Pfam" id="PF00825">
    <property type="entry name" value="Ribonuclease_P"/>
    <property type="match status" value="1"/>
</dbReference>
<evidence type="ECO:0000313" key="9">
    <source>
        <dbReference type="EMBL" id="ODN68196.1"/>
    </source>
</evidence>
<organism evidence="9 10">
    <name type="scientific">Methylophaga muralis</name>
    <dbReference type="NCBI Taxonomy" id="291169"/>
    <lineage>
        <taxon>Bacteria</taxon>
        <taxon>Pseudomonadati</taxon>
        <taxon>Pseudomonadota</taxon>
        <taxon>Gammaproteobacteria</taxon>
        <taxon>Thiotrichales</taxon>
        <taxon>Piscirickettsiaceae</taxon>
        <taxon>Methylophaga</taxon>
    </lineage>
</organism>
<accession>A0A1E3GX97</accession>
<comment type="similarity">
    <text evidence="7">Belongs to the RnpA family.</text>
</comment>
<dbReference type="InterPro" id="IPR000100">
    <property type="entry name" value="RNase_P"/>
</dbReference>
<dbReference type="GO" id="GO:0000049">
    <property type="term" value="F:tRNA binding"/>
    <property type="evidence" value="ECO:0007669"/>
    <property type="project" value="UniProtKB-UniRule"/>
</dbReference>
<evidence type="ECO:0000256" key="2">
    <source>
        <dbReference type="ARBA" id="ARBA00022694"/>
    </source>
</evidence>
<dbReference type="Gene3D" id="3.30.230.10">
    <property type="match status" value="1"/>
</dbReference>
<dbReference type="InterPro" id="IPR020568">
    <property type="entry name" value="Ribosomal_Su5_D2-typ_SF"/>
</dbReference>
<keyword evidence="4 7" id="KW-0255">Endonuclease</keyword>
<dbReference type="HAMAP" id="MF_00227">
    <property type="entry name" value="RNase_P"/>
    <property type="match status" value="1"/>
</dbReference>
<dbReference type="GO" id="GO:0004526">
    <property type="term" value="F:ribonuclease P activity"/>
    <property type="evidence" value="ECO:0007669"/>
    <property type="project" value="UniProtKB-UniRule"/>
</dbReference>
<evidence type="ECO:0000256" key="4">
    <source>
        <dbReference type="ARBA" id="ARBA00022759"/>
    </source>
</evidence>
<reference evidence="9 10" key="1">
    <citation type="submission" date="2016-07" db="EMBL/GenBank/DDBJ databases">
        <title>Draft Genome Sequence of Methylophaga muralis Bur 1.</title>
        <authorList>
            <person name="Vasilenko O.V."/>
            <person name="Doronina N.V."/>
            <person name="Shmareva M.N."/>
            <person name="Tarlachkov S.V."/>
            <person name="Mustakhimov I."/>
            <person name="Trotsenko Y.A."/>
        </authorList>
    </citation>
    <scope>NUCLEOTIDE SEQUENCE [LARGE SCALE GENOMIC DNA]</scope>
    <source>
        <strain evidence="9 10">Bur 1</strain>
    </source>
</reference>
<evidence type="ECO:0000256" key="6">
    <source>
        <dbReference type="ARBA" id="ARBA00022884"/>
    </source>
</evidence>
<dbReference type="AlphaFoldDB" id="A0A1E3GX97"/>
<dbReference type="GO" id="GO:0042781">
    <property type="term" value="F:3'-tRNA processing endoribonuclease activity"/>
    <property type="evidence" value="ECO:0007669"/>
    <property type="project" value="TreeGrafter"/>
</dbReference>
<dbReference type="PROSITE" id="PS00648">
    <property type="entry name" value="RIBONUCLEASE_P"/>
    <property type="match status" value="1"/>
</dbReference>
<dbReference type="SUPFAM" id="SSF54211">
    <property type="entry name" value="Ribosomal protein S5 domain 2-like"/>
    <property type="match status" value="1"/>
</dbReference>
<keyword evidence="5 7" id="KW-0378">Hydrolase</keyword>
<dbReference type="PANTHER" id="PTHR33992:SF1">
    <property type="entry name" value="RIBONUCLEASE P PROTEIN COMPONENT"/>
    <property type="match status" value="1"/>
</dbReference>
<dbReference type="InterPro" id="IPR020539">
    <property type="entry name" value="RNase_P_CS"/>
</dbReference>
<keyword evidence="10" id="KW-1185">Reference proteome</keyword>
<evidence type="ECO:0000313" key="10">
    <source>
        <dbReference type="Proteomes" id="UP000094379"/>
    </source>
</evidence>